<accession>A0A3N6UVJ8</accession>
<comment type="caution">
    <text evidence="1">The sequence shown here is derived from an EMBL/GenBank/DDBJ whole genome shotgun (WGS) entry which is preliminary data.</text>
</comment>
<keyword evidence="2" id="KW-1185">Reference proteome</keyword>
<sequence>MRKVILRVLGILLILLVAIELTTCSIQSKAERGEGYNQSDSILYHIITDSDIKKAPRISHDYYFKYQARDGSAAEQSTIIFRKTTDSSSLKPYLATLGYHFAEKEGDSEHWEKNSSVSSSYYLWVNRETNEVGLSKATY</sequence>
<name>A0A3N6UVJ8_9GAMM</name>
<dbReference type="EMBL" id="RHHM01000016">
    <property type="protein sequence ID" value="RQM36875.1"/>
    <property type="molecule type" value="Genomic_DNA"/>
</dbReference>
<organism evidence="1 2">
    <name type="scientific">Erwinia psidii</name>
    <dbReference type="NCBI Taxonomy" id="69224"/>
    <lineage>
        <taxon>Bacteria</taxon>
        <taxon>Pseudomonadati</taxon>
        <taxon>Pseudomonadota</taxon>
        <taxon>Gammaproteobacteria</taxon>
        <taxon>Enterobacterales</taxon>
        <taxon>Erwiniaceae</taxon>
        <taxon>Erwinia</taxon>
    </lineage>
</organism>
<evidence type="ECO:0000313" key="2">
    <source>
        <dbReference type="Proteomes" id="UP000279457"/>
    </source>
</evidence>
<dbReference type="Proteomes" id="UP000279457">
    <property type="component" value="Unassembled WGS sequence"/>
</dbReference>
<gene>
    <name evidence="1" type="ORF">EB241_18080</name>
</gene>
<dbReference type="RefSeq" id="WP_124234408.1">
    <property type="nucleotide sequence ID" value="NZ_RHHM01000016.1"/>
</dbReference>
<protein>
    <submittedName>
        <fullName evidence="1">Uncharacterized protein</fullName>
    </submittedName>
</protein>
<dbReference type="OrthoDB" id="6463131at2"/>
<evidence type="ECO:0000313" key="1">
    <source>
        <dbReference type="EMBL" id="RQM36875.1"/>
    </source>
</evidence>
<dbReference type="AlphaFoldDB" id="A0A3N6UVJ8"/>
<proteinExistence type="predicted"/>
<reference evidence="1 2" key="1">
    <citation type="submission" date="2018-10" db="EMBL/GenBank/DDBJ databases">
        <title>Draft genome sequence for the type isolate of Erwinia psidii, agent causal of bacterial blight in guava (Psidium guajava) and wilt and die-back of Eucalyptus spp.</title>
        <authorList>
            <person name="Hermenegildo P.S."/>
            <person name="Santos S.A."/>
            <person name="Guimaraes L.M.S."/>
            <person name="Vidigal P.M.P."/>
            <person name="Pereira I.C."/>
            <person name="Badel J.L."/>
            <person name="Alfenas-Zerbini P."/>
            <person name="Ferreira M.A.S.V."/>
            <person name="Alfenas A.C."/>
        </authorList>
    </citation>
    <scope>NUCLEOTIDE SEQUENCE [LARGE SCALE GENOMIC DNA]</scope>
    <source>
        <strain evidence="1 2">IBSBF 435</strain>
    </source>
</reference>